<accession>A0A941DSC4</accession>
<dbReference type="RefSeq" id="WP_166529780.1">
    <property type="nucleotide sequence ID" value="NZ_BAAACY010000078.1"/>
</dbReference>
<dbReference type="Pfam" id="PF13487">
    <property type="entry name" value="HD_5"/>
    <property type="match status" value="1"/>
</dbReference>
<dbReference type="PANTHER" id="PTHR43155">
    <property type="entry name" value="CYCLIC DI-GMP PHOSPHODIESTERASE PA4108-RELATED"/>
    <property type="match status" value="1"/>
</dbReference>
<comment type="caution">
    <text evidence="2">The sequence shown here is derived from an EMBL/GenBank/DDBJ whole genome shotgun (WGS) entry which is preliminary data.</text>
</comment>
<dbReference type="CDD" id="cd00077">
    <property type="entry name" value="HDc"/>
    <property type="match status" value="1"/>
</dbReference>
<feature type="domain" description="HD-GYP" evidence="1">
    <location>
        <begin position="113"/>
        <end position="309"/>
    </location>
</feature>
<organism evidence="2 3">
    <name type="scientific">Virgibacillus salarius</name>
    <dbReference type="NCBI Taxonomy" id="447199"/>
    <lineage>
        <taxon>Bacteria</taxon>
        <taxon>Bacillati</taxon>
        <taxon>Bacillota</taxon>
        <taxon>Bacilli</taxon>
        <taxon>Bacillales</taxon>
        <taxon>Bacillaceae</taxon>
        <taxon>Virgibacillus</taxon>
    </lineage>
</organism>
<dbReference type="SMART" id="SM00471">
    <property type="entry name" value="HDc"/>
    <property type="match status" value="1"/>
</dbReference>
<name>A0A941DSC4_9BACI</name>
<dbReference type="SUPFAM" id="SSF109604">
    <property type="entry name" value="HD-domain/PDEase-like"/>
    <property type="match status" value="1"/>
</dbReference>
<dbReference type="EMBL" id="JAGSOT010000001">
    <property type="protein sequence ID" value="MBR7794517.1"/>
    <property type="molecule type" value="Genomic_DNA"/>
</dbReference>
<dbReference type="InterPro" id="IPR037522">
    <property type="entry name" value="HD_GYP_dom"/>
</dbReference>
<proteinExistence type="predicted"/>
<dbReference type="AlphaFoldDB" id="A0A941DSC4"/>
<reference evidence="2" key="1">
    <citation type="submission" date="2021-04" db="EMBL/GenBank/DDBJ databases">
        <title>Isolation and polyphasic classification of algal microorganism.</title>
        <authorList>
            <person name="Wang S."/>
        </authorList>
    </citation>
    <scope>NUCLEOTIDE SEQUENCE</scope>
    <source>
        <strain evidence="2">720a</strain>
    </source>
</reference>
<dbReference type="PROSITE" id="PS51832">
    <property type="entry name" value="HD_GYP"/>
    <property type="match status" value="1"/>
</dbReference>
<dbReference type="InterPro" id="IPR003607">
    <property type="entry name" value="HD/PDEase_dom"/>
</dbReference>
<dbReference type="PANTHER" id="PTHR43155:SF2">
    <property type="entry name" value="CYCLIC DI-GMP PHOSPHODIESTERASE PA4108"/>
    <property type="match status" value="1"/>
</dbReference>
<keyword evidence="3" id="KW-1185">Reference proteome</keyword>
<sequence>MRLANTRSIEPGAILAKTIYNESGVILVNKGVALTKQFLDRLVKHGITYIYIEDEEMKDIAAMPTISKSLRREASETIKEVFLSLQHNGLTNRSYILDQKGSELSVIVQQITNELQQNEQSLSLLTDMIVSDNYIFQHSLNVAIYALAIGVKLKLSNKQLEEIGMAAMLHDVGKLFINPDILQKPGKLTEEEFKIIQNHTRTGYRFLVGQDSVPFVVSLCALQHHERLDGSGYPLGITSESIHKYAKLIGIADVFDAVTSNRVYRDAMLPHEGLEILYAGSGQLYDREMIEALKSSIVVYPNGIMVDLNDGRQGIVVKQNPHVCDRPIIRINKEQGRKLAKPYDVNLANVLNVVVFSCKID</sequence>
<evidence type="ECO:0000313" key="2">
    <source>
        <dbReference type="EMBL" id="MBR7794517.1"/>
    </source>
</evidence>
<dbReference type="Gene3D" id="1.10.3210.10">
    <property type="entry name" value="Hypothetical protein af1432"/>
    <property type="match status" value="1"/>
</dbReference>
<evidence type="ECO:0000313" key="3">
    <source>
        <dbReference type="Proteomes" id="UP000675284"/>
    </source>
</evidence>
<protein>
    <submittedName>
        <fullName evidence="2">HD-GYP domain-containing protein</fullName>
    </submittedName>
</protein>
<dbReference type="Proteomes" id="UP000675284">
    <property type="component" value="Unassembled WGS sequence"/>
</dbReference>
<evidence type="ECO:0000259" key="1">
    <source>
        <dbReference type="PROSITE" id="PS51832"/>
    </source>
</evidence>
<gene>
    <name evidence="2" type="ORF">KCX74_00495</name>
</gene>